<evidence type="ECO:0000313" key="3">
    <source>
        <dbReference type="RefSeq" id="XP_030069587.1"/>
    </source>
</evidence>
<dbReference type="InParanoid" id="A0A6P7YQP8"/>
<name>A0A6P7YQP8_9AMPH</name>
<gene>
    <name evidence="3" type="primary">SAMD15</name>
</gene>
<dbReference type="RefSeq" id="XP_030069587.1">
    <property type="nucleotide sequence ID" value="XM_030213727.1"/>
</dbReference>
<dbReference type="Proteomes" id="UP000515156">
    <property type="component" value="Chromosome 9"/>
</dbReference>
<dbReference type="PANTHER" id="PTHR46829:SF1">
    <property type="entry name" value="STERILE ALPHA MOTIF DOMAIN-CONTAINING PROTEIN 15"/>
    <property type="match status" value="1"/>
</dbReference>
<dbReference type="InterPro" id="IPR001660">
    <property type="entry name" value="SAM"/>
</dbReference>
<sequence>MAALVEPECLQWSREKVAKWIGRNGFPQYQGCFLENFITGRKLIFINSSNLPQLGITDFEHIKAISLLVRELLGTEEPRWNRSISLPHRDTMGLFLEKKAPTGKTADSLTLEEFVKESEDQGSCSIYKCMTCSVEGKCTALTEL</sequence>
<feature type="domain" description="SAM" evidence="1">
    <location>
        <begin position="12"/>
        <end position="75"/>
    </location>
</feature>
<reference evidence="3" key="1">
    <citation type="submission" date="2025-08" db="UniProtKB">
        <authorList>
            <consortium name="RefSeq"/>
        </authorList>
    </citation>
    <scope>IDENTIFICATION</scope>
</reference>
<dbReference type="PROSITE" id="PS50105">
    <property type="entry name" value="SAM_DOMAIN"/>
    <property type="match status" value="1"/>
</dbReference>
<dbReference type="GeneID" id="115477113"/>
<organism evidence="2 3">
    <name type="scientific">Microcaecilia unicolor</name>
    <dbReference type="NCBI Taxonomy" id="1415580"/>
    <lineage>
        <taxon>Eukaryota</taxon>
        <taxon>Metazoa</taxon>
        <taxon>Chordata</taxon>
        <taxon>Craniata</taxon>
        <taxon>Vertebrata</taxon>
        <taxon>Euteleostomi</taxon>
        <taxon>Amphibia</taxon>
        <taxon>Gymnophiona</taxon>
        <taxon>Siphonopidae</taxon>
        <taxon>Microcaecilia</taxon>
    </lineage>
</organism>
<dbReference type="InterPro" id="IPR013761">
    <property type="entry name" value="SAM/pointed_sf"/>
</dbReference>
<dbReference type="Gene3D" id="1.10.150.50">
    <property type="entry name" value="Transcription Factor, Ets-1"/>
    <property type="match status" value="1"/>
</dbReference>
<evidence type="ECO:0000313" key="2">
    <source>
        <dbReference type="Proteomes" id="UP000515156"/>
    </source>
</evidence>
<dbReference type="SUPFAM" id="SSF47769">
    <property type="entry name" value="SAM/Pointed domain"/>
    <property type="match status" value="1"/>
</dbReference>
<evidence type="ECO:0000259" key="1">
    <source>
        <dbReference type="PROSITE" id="PS50105"/>
    </source>
</evidence>
<dbReference type="CTD" id="161394"/>
<keyword evidence="2" id="KW-1185">Reference proteome</keyword>
<dbReference type="PANTHER" id="PTHR46829">
    <property type="entry name" value="STERILE ALPHA MOTIF DOMAIN-CONTAINING PROTEIN 15"/>
    <property type="match status" value="1"/>
</dbReference>
<dbReference type="SMART" id="SM00454">
    <property type="entry name" value="SAM"/>
    <property type="match status" value="1"/>
</dbReference>
<protein>
    <submittedName>
        <fullName evidence="3">Sterile alpha motif domain-containing protein 15</fullName>
    </submittedName>
</protein>
<accession>A0A6P7YQP8</accession>
<proteinExistence type="predicted"/>
<dbReference type="OrthoDB" id="6133291at2759"/>
<dbReference type="Pfam" id="PF00536">
    <property type="entry name" value="SAM_1"/>
    <property type="match status" value="1"/>
</dbReference>
<dbReference type="KEGG" id="muo:115477113"/>
<dbReference type="AlphaFoldDB" id="A0A6P7YQP8"/>